<proteinExistence type="predicted"/>
<name>A0A8H5BBY3_9AGAR</name>
<feature type="region of interest" description="Disordered" evidence="1">
    <location>
        <begin position="195"/>
        <end position="230"/>
    </location>
</feature>
<dbReference type="EMBL" id="JAACJK010000170">
    <property type="protein sequence ID" value="KAF5320238.1"/>
    <property type="molecule type" value="Genomic_DNA"/>
</dbReference>
<sequence length="230" mass="25653">MTVGQKPLPSYHNRRMSGIPQRREPCRACAAALISPTTAAALISPTTTALDFDDATWREAKRAPQSPKIPVYIPPPSRCLRHSWPSTTLRRHRNSERDTAPCVQAELKKRKSFMAGSPSTIRALQRRPHGPTDPLRTTPSSLMTGRGTWWDRDDALRACGISIQPTRRPRLRRLERIPGGGGMLLAISARQAFHPTSTIPRLSSSRKVKREAAEERPGSPGEKTVRKCER</sequence>
<organism evidence="2 3">
    <name type="scientific">Ephemerocybe angulata</name>
    <dbReference type="NCBI Taxonomy" id="980116"/>
    <lineage>
        <taxon>Eukaryota</taxon>
        <taxon>Fungi</taxon>
        <taxon>Dikarya</taxon>
        <taxon>Basidiomycota</taxon>
        <taxon>Agaricomycotina</taxon>
        <taxon>Agaricomycetes</taxon>
        <taxon>Agaricomycetidae</taxon>
        <taxon>Agaricales</taxon>
        <taxon>Agaricineae</taxon>
        <taxon>Psathyrellaceae</taxon>
        <taxon>Ephemerocybe</taxon>
    </lineage>
</organism>
<dbReference type="AlphaFoldDB" id="A0A8H5BBY3"/>
<dbReference type="Proteomes" id="UP000541558">
    <property type="component" value="Unassembled WGS sequence"/>
</dbReference>
<gene>
    <name evidence="2" type="ORF">D9611_011386</name>
</gene>
<evidence type="ECO:0000256" key="1">
    <source>
        <dbReference type="SAM" id="MobiDB-lite"/>
    </source>
</evidence>
<reference evidence="2 3" key="1">
    <citation type="journal article" date="2020" name="ISME J.">
        <title>Uncovering the hidden diversity of litter-decomposition mechanisms in mushroom-forming fungi.</title>
        <authorList>
            <person name="Floudas D."/>
            <person name="Bentzer J."/>
            <person name="Ahren D."/>
            <person name="Johansson T."/>
            <person name="Persson P."/>
            <person name="Tunlid A."/>
        </authorList>
    </citation>
    <scope>NUCLEOTIDE SEQUENCE [LARGE SCALE GENOMIC DNA]</scope>
    <source>
        <strain evidence="2 3">CBS 175.51</strain>
    </source>
</reference>
<feature type="compositionally biased region" description="Basic and acidic residues" evidence="1">
    <location>
        <begin position="210"/>
        <end position="230"/>
    </location>
</feature>
<protein>
    <submittedName>
        <fullName evidence="2">Uncharacterized protein</fullName>
    </submittedName>
</protein>
<feature type="region of interest" description="Disordered" evidence="1">
    <location>
        <begin position="1"/>
        <end position="20"/>
    </location>
</feature>
<evidence type="ECO:0000313" key="2">
    <source>
        <dbReference type="EMBL" id="KAF5320238.1"/>
    </source>
</evidence>
<accession>A0A8H5BBY3</accession>
<evidence type="ECO:0000313" key="3">
    <source>
        <dbReference type="Proteomes" id="UP000541558"/>
    </source>
</evidence>
<keyword evidence="3" id="KW-1185">Reference proteome</keyword>
<comment type="caution">
    <text evidence="2">The sequence shown here is derived from an EMBL/GenBank/DDBJ whole genome shotgun (WGS) entry which is preliminary data.</text>
</comment>